<gene>
    <name evidence="2" type="ORF">B9G39_15735</name>
</gene>
<keyword evidence="1" id="KW-0812">Transmembrane</keyword>
<organism evidence="2 3">
    <name type="scientific">Zooshikella ganghwensis</name>
    <dbReference type="NCBI Taxonomy" id="202772"/>
    <lineage>
        <taxon>Bacteria</taxon>
        <taxon>Pseudomonadati</taxon>
        <taxon>Pseudomonadota</taxon>
        <taxon>Gammaproteobacteria</taxon>
        <taxon>Oceanospirillales</taxon>
        <taxon>Zooshikellaceae</taxon>
        <taxon>Zooshikella</taxon>
    </lineage>
</organism>
<dbReference type="AlphaFoldDB" id="A0A4P9VQD3"/>
<dbReference type="Proteomes" id="UP000257039">
    <property type="component" value="Unassembled WGS sequence"/>
</dbReference>
<evidence type="ECO:0000313" key="2">
    <source>
        <dbReference type="EMBL" id="RDH44767.1"/>
    </source>
</evidence>
<proteinExistence type="predicted"/>
<keyword evidence="1" id="KW-0472">Membrane</keyword>
<keyword evidence="3" id="KW-1185">Reference proteome</keyword>
<protein>
    <submittedName>
        <fullName evidence="2">Uncharacterized protein</fullName>
    </submittedName>
</protein>
<reference evidence="2 3" key="1">
    <citation type="submission" date="2017-04" db="EMBL/GenBank/DDBJ databases">
        <title>Draft genome sequence of Zooshikella ganghwensis VG4 isolated from Red Sea sediments.</title>
        <authorList>
            <person name="Rehman Z."/>
            <person name="Alam I."/>
            <person name="Kamau A."/>
            <person name="Bajic V."/>
            <person name="Leiknes T."/>
        </authorList>
    </citation>
    <scope>NUCLEOTIDE SEQUENCE [LARGE SCALE GENOMIC DNA]</scope>
    <source>
        <strain evidence="2 3">VG4</strain>
    </source>
</reference>
<accession>A0A4P9VQD3</accession>
<sequence>MKLKTVATYCLAFLATGAAIGGYYWYKNEKEKMFKATLEGLRVGKSFGIMVNQSSCLPALKEYYPKCSDLECQLSAVGFISGCMEASTKDSFCENVPLASSTKEALTWTKESCSKYQLGGKLCTRYVNKFISICTEQKTGIKRTKEEIFLDGVKRGVEESKEDN</sequence>
<feature type="transmembrane region" description="Helical" evidence="1">
    <location>
        <begin position="6"/>
        <end position="26"/>
    </location>
</feature>
<dbReference type="RefSeq" id="WP_094787852.1">
    <property type="nucleotide sequence ID" value="NZ_NDXW01000001.1"/>
</dbReference>
<evidence type="ECO:0000313" key="3">
    <source>
        <dbReference type="Proteomes" id="UP000257039"/>
    </source>
</evidence>
<name>A0A4P9VQD3_9GAMM</name>
<evidence type="ECO:0000256" key="1">
    <source>
        <dbReference type="SAM" id="Phobius"/>
    </source>
</evidence>
<comment type="caution">
    <text evidence="2">The sequence shown here is derived from an EMBL/GenBank/DDBJ whole genome shotgun (WGS) entry which is preliminary data.</text>
</comment>
<dbReference type="EMBL" id="NDXW01000001">
    <property type="protein sequence ID" value="RDH44767.1"/>
    <property type="molecule type" value="Genomic_DNA"/>
</dbReference>
<keyword evidence="1" id="KW-1133">Transmembrane helix</keyword>